<dbReference type="EMBL" id="KB822722">
    <property type="protein sequence ID" value="ETN38394.1"/>
    <property type="molecule type" value="Genomic_DNA"/>
</dbReference>
<dbReference type="FunFam" id="3.40.630.30:FF:000056">
    <property type="entry name" value="Glycylpeptide N-tetradecanoyltransferase"/>
    <property type="match status" value="1"/>
</dbReference>
<evidence type="ECO:0000259" key="14">
    <source>
        <dbReference type="Pfam" id="PF01233"/>
    </source>
</evidence>
<dbReference type="FunFam" id="3.40.630.30:FF:000042">
    <property type="entry name" value="Glycylpeptide N-tetradecanoyltransferase"/>
    <property type="match status" value="1"/>
</dbReference>
<dbReference type="Pfam" id="PF01233">
    <property type="entry name" value="NMT"/>
    <property type="match status" value="1"/>
</dbReference>
<dbReference type="VEuPathDB" id="FungiDB:HMPREF1541_06429"/>
<dbReference type="eggNOG" id="KOG2779">
    <property type="taxonomic scope" value="Eukaryota"/>
</dbReference>
<dbReference type="GO" id="GO:0004379">
    <property type="term" value="F:glycylpeptide N-tetradecanoyltransferase activity"/>
    <property type="evidence" value="ECO:0007669"/>
    <property type="project" value="UniProtKB-EC"/>
</dbReference>
<dbReference type="Pfam" id="PF02799">
    <property type="entry name" value="NMT_C"/>
    <property type="match status" value="1"/>
</dbReference>
<evidence type="ECO:0000256" key="13">
    <source>
        <dbReference type="SAM" id="MobiDB-lite"/>
    </source>
</evidence>
<evidence type="ECO:0000259" key="15">
    <source>
        <dbReference type="Pfam" id="PF02799"/>
    </source>
</evidence>
<gene>
    <name evidence="16" type="ORF">HMPREF1541_06429</name>
</gene>
<evidence type="ECO:0000313" key="17">
    <source>
        <dbReference type="Proteomes" id="UP000030752"/>
    </source>
</evidence>
<dbReference type="PIRSF" id="PIRSF015892">
    <property type="entry name" value="N-myristl_transf"/>
    <property type="match status" value="1"/>
</dbReference>
<comment type="similarity">
    <text evidence="3 12">Belongs to the NMT family.</text>
</comment>
<accession>W2RRR8</accession>
<feature type="domain" description="Glycylpeptide N-tetradecanoyltransferase C-terminal" evidence="15">
    <location>
        <begin position="329"/>
        <end position="543"/>
    </location>
</feature>
<dbReference type="GO" id="GO:0005829">
    <property type="term" value="C:cytosol"/>
    <property type="evidence" value="ECO:0007669"/>
    <property type="project" value="EnsemblFungi"/>
</dbReference>
<reference evidence="16 17" key="1">
    <citation type="submission" date="2013-03" db="EMBL/GenBank/DDBJ databases">
        <title>The Genome Sequence of Phialophora europaea CBS 101466.</title>
        <authorList>
            <consortium name="The Broad Institute Genomics Platform"/>
            <person name="Cuomo C."/>
            <person name="de Hoog S."/>
            <person name="Gorbushina A."/>
            <person name="Walker B."/>
            <person name="Young S.K."/>
            <person name="Zeng Q."/>
            <person name="Gargeya S."/>
            <person name="Fitzgerald M."/>
            <person name="Haas B."/>
            <person name="Abouelleil A."/>
            <person name="Allen A.W."/>
            <person name="Alvarado L."/>
            <person name="Arachchi H.M."/>
            <person name="Berlin A.M."/>
            <person name="Chapman S.B."/>
            <person name="Gainer-Dewar J."/>
            <person name="Goldberg J."/>
            <person name="Griggs A."/>
            <person name="Gujja S."/>
            <person name="Hansen M."/>
            <person name="Howarth C."/>
            <person name="Imamovic A."/>
            <person name="Ireland A."/>
            <person name="Larimer J."/>
            <person name="McCowan C."/>
            <person name="Murphy C."/>
            <person name="Pearson M."/>
            <person name="Poon T.W."/>
            <person name="Priest M."/>
            <person name="Roberts A."/>
            <person name="Saif S."/>
            <person name="Shea T."/>
            <person name="Sisk P."/>
            <person name="Sykes S."/>
            <person name="Wortman J."/>
            <person name="Nusbaum C."/>
            <person name="Birren B."/>
        </authorList>
    </citation>
    <scope>NUCLEOTIDE SEQUENCE [LARGE SCALE GENOMIC DNA]</scope>
    <source>
        <strain evidence="16 17">CBS 101466</strain>
    </source>
</reference>
<evidence type="ECO:0000256" key="12">
    <source>
        <dbReference type="RuleBase" id="RU004178"/>
    </source>
</evidence>
<evidence type="ECO:0000256" key="2">
    <source>
        <dbReference type="ARBA" id="ARBA00004496"/>
    </source>
</evidence>
<dbReference type="PROSITE" id="PS00975">
    <property type="entry name" value="NMT_1"/>
    <property type="match status" value="1"/>
</dbReference>
<dbReference type="PANTHER" id="PTHR11377">
    <property type="entry name" value="N-MYRISTOYL TRANSFERASE"/>
    <property type="match status" value="1"/>
</dbReference>
<evidence type="ECO:0000256" key="5">
    <source>
        <dbReference type="ARBA" id="ARBA00012923"/>
    </source>
</evidence>
<comment type="subunit">
    <text evidence="4">Monomer.</text>
</comment>
<sequence>MAESAPVGAPASTQPTAESESENDDQVIDQNEAHTSATGGGASTKKKKSKRKKIANALSGNKAEEGDPSKPASKMSNEGIQTLLEMNPALKGELSKMSPAQAQEALKKMDVSQLLTGLSLNNKNQKDMASYKFWQTQPVPRFDEKPEQYTAQPDGPIKEVIPEQVPKQPAPLPEGYEWVELDLTNEEELKEVYNLLTFHYVEDDNAMFRFNYSKPFLDWALKSPGWKREWHVGVRAKGPSRLLVASIFGIPTKLRVRQNVIDVVEINFLCIHKKLRSKRLTPVMIKEVTRRVHLQGIYQAIYTAGVMLPTPVGSCRYYHRSLNWLKLYEVGFSPLPPHSTKQRMITRNALPATTSTKGWRPMKEGDIDAVQDLLSRYLKRMDLAQDFTREEIEHWFINRNTEPTDRVVWAFVVEDDNGKITDLSSFYSLESSVLGDASKTHDKIHAAYCFYYATEMAFTEKEKGLKDRLQELMTDTLIEAKNAKFDVFNALTLQDNPFFLEQLKFGAGDGQLHYYLYNWRTPPISGGVDKKNLPDDTKRCGIGMILL</sequence>
<dbReference type="OrthoDB" id="60315at2759"/>
<proteinExistence type="inferred from homology"/>
<dbReference type="InterPro" id="IPR022678">
    <property type="entry name" value="NMT_CS"/>
</dbReference>
<dbReference type="STRING" id="1220924.W2RRR8"/>
<dbReference type="RefSeq" id="XP_008718983.1">
    <property type="nucleotide sequence ID" value="XM_008720761.1"/>
</dbReference>
<dbReference type="InterPro" id="IPR022677">
    <property type="entry name" value="NMT_C"/>
</dbReference>
<organism evidence="16 17">
    <name type="scientific">Cyphellophora europaea (strain CBS 101466)</name>
    <name type="common">Phialophora europaea</name>
    <dbReference type="NCBI Taxonomy" id="1220924"/>
    <lineage>
        <taxon>Eukaryota</taxon>
        <taxon>Fungi</taxon>
        <taxon>Dikarya</taxon>
        <taxon>Ascomycota</taxon>
        <taxon>Pezizomycotina</taxon>
        <taxon>Eurotiomycetes</taxon>
        <taxon>Chaetothyriomycetidae</taxon>
        <taxon>Chaetothyriales</taxon>
        <taxon>Cyphellophoraceae</taxon>
        <taxon>Cyphellophora</taxon>
    </lineage>
</organism>
<dbReference type="EC" id="2.3.1.97" evidence="5 11"/>
<evidence type="ECO:0000256" key="6">
    <source>
        <dbReference type="ARBA" id="ARBA00022240"/>
    </source>
</evidence>
<dbReference type="GeneID" id="19973768"/>
<evidence type="ECO:0000256" key="8">
    <source>
        <dbReference type="ARBA" id="ARBA00022679"/>
    </source>
</evidence>
<feature type="domain" description="Glycylpeptide N-tetradecanoyltransferase N-terminal" evidence="14">
    <location>
        <begin position="160"/>
        <end position="315"/>
    </location>
</feature>
<dbReference type="HOGENOM" id="CLU_022882_2_0_1"/>
<evidence type="ECO:0000256" key="1">
    <source>
        <dbReference type="ARBA" id="ARBA00003900"/>
    </source>
</evidence>
<dbReference type="InterPro" id="IPR000903">
    <property type="entry name" value="NMT"/>
</dbReference>
<keyword evidence="17" id="KW-1185">Reference proteome</keyword>
<dbReference type="PROSITE" id="PS00976">
    <property type="entry name" value="NMT_2"/>
    <property type="match status" value="1"/>
</dbReference>
<dbReference type="PANTHER" id="PTHR11377:SF5">
    <property type="entry name" value="GLYCYLPEPTIDE N-TETRADECANOYLTRANSFERASE"/>
    <property type="match status" value="1"/>
</dbReference>
<dbReference type="InterPro" id="IPR016181">
    <property type="entry name" value="Acyl_CoA_acyltransferase"/>
</dbReference>
<comment type="subcellular location">
    <subcellularLocation>
        <location evidence="2">Cytoplasm</location>
    </subcellularLocation>
</comment>
<evidence type="ECO:0000256" key="9">
    <source>
        <dbReference type="ARBA" id="ARBA00023315"/>
    </source>
</evidence>
<protein>
    <recommendedName>
        <fullName evidence="6 11">Glycylpeptide N-tetradecanoyltransferase</fullName>
        <ecNumber evidence="5 11">2.3.1.97</ecNumber>
    </recommendedName>
</protein>
<comment type="catalytic activity">
    <reaction evidence="10 11">
        <text>N-terminal glycyl-[protein] + tetradecanoyl-CoA = N-tetradecanoylglycyl-[protein] + CoA + H(+)</text>
        <dbReference type="Rhea" id="RHEA:15521"/>
        <dbReference type="Rhea" id="RHEA-COMP:12666"/>
        <dbReference type="Rhea" id="RHEA-COMP:12667"/>
        <dbReference type="ChEBI" id="CHEBI:15378"/>
        <dbReference type="ChEBI" id="CHEBI:57287"/>
        <dbReference type="ChEBI" id="CHEBI:57385"/>
        <dbReference type="ChEBI" id="CHEBI:64723"/>
        <dbReference type="ChEBI" id="CHEBI:133050"/>
        <dbReference type="EC" id="2.3.1.97"/>
    </reaction>
</comment>
<keyword evidence="7" id="KW-0963">Cytoplasm</keyword>
<name>W2RRR8_CYPE1</name>
<dbReference type="InterPro" id="IPR022676">
    <property type="entry name" value="NMT_N"/>
</dbReference>
<feature type="compositionally biased region" description="Basic residues" evidence="13">
    <location>
        <begin position="44"/>
        <end position="54"/>
    </location>
</feature>
<evidence type="ECO:0000256" key="3">
    <source>
        <dbReference type="ARBA" id="ARBA00009469"/>
    </source>
</evidence>
<dbReference type="SUPFAM" id="SSF55729">
    <property type="entry name" value="Acyl-CoA N-acyltransferases (Nat)"/>
    <property type="match status" value="2"/>
</dbReference>
<evidence type="ECO:0000256" key="11">
    <source>
        <dbReference type="RuleBase" id="RU000586"/>
    </source>
</evidence>
<dbReference type="Proteomes" id="UP000030752">
    <property type="component" value="Unassembled WGS sequence"/>
</dbReference>
<evidence type="ECO:0000256" key="4">
    <source>
        <dbReference type="ARBA" id="ARBA00011245"/>
    </source>
</evidence>
<keyword evidence="9 11" id="KW-0012">Acyltransferase</keyword>
<dbReference type="InParanoid" id="W2RRR8"/>
<evidence type="ECO:0000313" key="16">
    <source>
        <dbReference type="EMBL" id="ETN38394.1"/>
    </source>
</evidence>
<evidence type="ECO:0000256" key="10">
    <source>
        <dbReference type="ARBA" id="ARBA00048276"/>
    </source>
</evidence>
<keyword evidence="8 11" id="KW-0808">Transferase</keyword>
<dbReference type="Gene3D" id="3.40.630.30">
    <property type="match status" value="2"/>
</dbReference>
<evidence type="ECO:0000256" key="7">
    <source>
        <dbReference type="ARBA" id="ARBA00022490"/>
    </source>
</evidence>
<dbReference type="AlphaFoldDB" id="W2RRR8"/>
<feature type="region of interest" description="Disordered" evidence="13">
    <location>
        <begin position="1"/>
        <end position="80"/>
    </location>
</feature>
<comment type="function">
    <text evidence="1 11">Adds a myristoyl group to the N-terminal glycine residue of certain cellular proteins.</text>
</comment>
<dbReference type="FunCoup" id="W2RRR8">
    <property type="interactions" value="946"/>
</dbReference>